<dbReference type="EMBL" id="AE008692">
    <property type="protein sequence ID" value="AAV88674.1"/>
    <property type="molecule type" value="Genomic_DNA"/>
</dbReference>
<dbReference type="InterPro" id="IPR000847">
    <property type="entry name" value="LysR_HTH_N"/>
</dbReference>
<dbReference type="Gene3D" id="1.10.10.10">
    <property type="entry name" value="Winged helix-like DNA-binding domain superfamily/Winged helix DNA-binding domain"/>
    <property type="match status" value="1"/>
</dbReference>
<name>Q5NRI0_ZYMMO</name>
<dbReference type="InterPro" id="IPR036388">
    <property type="entry name" value="WH-like_DNA-bd_sf"/>
</dbReference>
<gene>
    <name evidence="6" type="ordered locus">ZMO0050</name>
</gene>
<keyword evidence="3" id="KW-0238">DNA-binding</keyword>
<dbReference type="InterPro" id="IPR005119">
    <property type="entry name" value="LysR_subst-bd"/>
</dbReference>
<proteinExistence type="inferred from homology"/>
<dbReference type="Pfam" id="PF03466">
    <property type="entry name" value="LysR_substrate"/>
    <property type="match status" value="1"/>
</dbReference>
<evidence type="ECO:0000256" key="1">
    <source>
        <dbReference type="ARBA" id="ARBA00009437"/>
    </source>
</evidence>
<dbReference type="PROSITE" id="PS50931">
    <property type="entry name" value="HTH_LYSR"/>
    <property type="match status" value="1"/>
</dbReference>
<dbReference type="KEGG" id="zmo:ZMO0050"/>
<dbReference type="AlphaFoldDB" id="Q5NRI0"/>
<dbReference type="SUPFAM" id="SSF53850">
    <property type="entry name" value="Periplasmic binding protein-like II"/>
    <property type="match status" value="1"/>
</dbReference>
<evidence type="ECO:0000256" key="4">
    <source>
        <dbReference type="ARBA" id="ARBA00023163"/>
    </source>
</evidence>
<protein>
    <submittedName>
        <fullName evidence="6">Transcriptional regulator, LysR family</fullName>
    </submittedName>
</protein>
<accession>Q5NRI0</accession>
<dbReference type="GO" id="GO:0003700">
    <property type="term" value="F:DNA-binding transcription factor activity"/>
    <property type="evidence" value="ECO:0007669"/>
    <property type="project" value="InterPro"/>
</dbReference>
<dbReference type="STRING" id="264203.ZMO0050"/>
<dbReference type="SUPFAM" id="SSF46785">
    <property type="entry name" value="Winged helix' DNA-binding domain"/>
    <property type="match status" value="1"/>
</dbReference>
<comment type="similarity">
    <text evidence="1">Belongs to the LysR transcriptional regulatory family.</text>
</comment>
<sequence>MTFEQLRIFISVAERQHMTAASQDLHLSQSAVSSAIAALENRYDVKLFHRIGRGISLSEAGRLFLEEARSILRSAEAAEVMLKEIGGLKRGVLRLVASQTIASYWLPPLLLDFQKRYPLLDLDVAIANSEQTALQVEQGRVDLGFVEGEVDHPLLAQWPIGQDYLLLVRSTPFPEKDIDADYLRSARWVVREKGSGTRSTFDQFLRLYGVDPDSLDTVLVLPSNEAVRTAVEAGAGITALSSFVVTPALKAGVLHAADLDLKPRPFFALRHKERYRSKASDALLDLIRESGLMREKSLDARIG</sequence>
<dbReference type="PANTHER" id="PTHR30126:SF39">
    <property type="entry name" value="HTH-TYPE TRANSCRIPTIONAL REGULATOR CYSL"/>
    <property type="match status" value="1"/>
</dbReference>
<evidence type="ECO:0000313" key="6">
    <source>
        <dbReference type="EMBL" id="AAV88674.1"/>
    </source>
</evidence>
<reference evidence="6 7" key="1">
    <citation type="journal article" date="2005" name="Nat. Biotechnol.">
        <title>The genome sequence of the ethanologenic bacterium Zymomonas mobilis ZM4.</title>
        <authorList>
            <person name="Seo J.S."/>
            <person name="Chong H."/>
            <person name="Park H.S."/>
            <person name="Yoon K.O."/>
            <person name="Jung C."/>
            <person name="Kim J.J."/>
            <person name="Hong J.H."/>
            <person name="Kim H."/>
            <person name="Kim J.H."/>
            <person name="Kil J.I."/>
            <person name="Park C.J."/>
            <person name="Oh H.M."/>
            <person name="Lee J.S."/>
            <person name="Jin S.J."/>
            <person name="Um H.W."/>
            <person name="Lee H.J."/>
            <person name="Oh S.J."/>
            <person name="Kim J.Y."/>
            <person name="Kang H.L."/>
            <person name="Lee S.Y."/>
            <person name="Lee K.J."/>
            <person name="Kang H.S."/>
        </authorList>
    </citation>
    <scope>NUCLEOTIDE SEQUENCE [LARGE SCALE GENOMIC DNA]</scope>
    <source>
        <strain evidence="7">ATCC 31821 / ZM4 / CP4</strain>
    </source>
</reference>
<evidence type="ECO:0000259" key="5">
    <source>
        <dbReference type="PROSITE" id="PS50931"/>
    </source>
</evidence>
<dbReference type="CDD" id="cd08420">
    <property type="entry name" value="PBP2_CysL_like"/>
    <property type="match status" value="1"/>
</dbReference>
<dbReference type="RefSeq" id="WP_011240030.1">
    <property type="nucleotide sequence ID" value="NC_006526.2"/>
</dbReference>
<dbReference type="FunFam" id="1.10.10.10:FF:000001">
    <property type="entry name" value="LysR family transcriptional regulator"/>
    <property type="match status" value="1"/>
</dbReference>
<dbReference type="PRINTS" id="PR00039">
    <property type="entry name" value="HTHLYSR"/>
</dbReference>
<dbReference type="HOGENOM" id="CLU_039613_6_1_5"/>
<dbReference type="InterPro" id="IPR036390">
    <property type="entry name" value="WH_DNA-bd_sf"/>
</dbReference>
<reference evidence="6 7" key="2">
    <citation type="journal article" date="2009" name="Nat. Biotechnol.">
        <title>Improved genome annotation for Zymomonas mobilis.</title>
        <authorList>
            <person name="Yang S."/>
            <person name="Pappas K.M."/>
            <person name="Hauser L.J."/>
            <person name="Land M.L."/>
            <person name="Chen G.L."/>
            <person name="Hurst G.B."/>
            <person name="Pan C."/>
            <person name="Kouvelis V.N."/>
            <person name="Typas M.A."/>
            <person name="Pelletier D.A."/>
            <person name="Klingeman D.M."/>
            <person name="Chang Y.J."/>
            <person name="Samatova N.F."/>
            <person name="Brown S.D."/>
        </authorList>
    </citation>
    <scope>NUCLEOTIDE SEQUENCE [LARGE SCALE GENOMIC DNA]</scope>
    <source>
        <strain evidence="7">ATCC 31821 / ZM4 / CP4</strain>
    </source>
</reference>
<dbReference type="eggNOG" id="COG0583">
    <property type="taxonomic scope" value="Bacteria"/>
</dbReference>
<dbReference type="PANTHER" id="PTHR30126">
    <property type="entry name" value="HTH-TYPE TRANSCRIPTIONAL REGULATOR"/>
    <property type="match status" value="1"/>
</dbReference>
<dbReference type="Proteomes" id="UP000001173">
    <property type="component" value="Chromosome"/>
</dbReference>
<evidence type="ECO:0000256" key="2">
    <source>
        <dbReference type="ARBA" id="ARBA00023015"/>
    </source>
</evidence>
<evidence type="ECO:0000313" key="7">
    <source>
        <dbReference type="Proteomes" id="UP000001173"/>
    </source>
</evidence>
<dbReference type="Gene3D" id="3.40.190.290">
    <property type="match status" value="1"/>
</dbReference>
<organism evidence="6 7">
    <name type="scientific">Zymomonas mobilis subsp. mobilis (strain ATCC 31821 / ZM4 / CP4)</name>
    <dbReference type="NCBI Taxonomy" id="264203"/>
    <lineage>
        <taxon>Bacteria</taxon>
        <taxon>Pseudomonadati</taxon>
        <taxon>Pseudomonadota</taxon>
        <taxon>Alphaproteobacteria</taxon>
        <taxon>Sphingomonadales</taxon>
        <taxon>Zymomonadaceae</taxon>
        <taxon>Zymomonas</taxon>
    </lineage>
</organism>
<keyword evidence="2" id="KW-0805">Transcription regulation</keyword>
<keyword evidence="7" id="KW-1185">Reference proteome</keyword>
<dbReference type="GO" id="GO:0000976">
    <property type="term" value="F:transcription cis-regulatory region binding"/>
    <property type="evidence" value="ECO:0007669"/>
    <property type="project" value="TreeGrafter"/>
</dbReference>
<feature type="domain" description="HTH lysR-type" evidence="5">
    <location>
        <begin position="1"/>
        <end position="58"/>
    </location>
</feature>
<keyword evidence="4" id="KW-0804">Transcription</keyword>
<evidence type="ECO:0000256" key="3">
    <source>
        <dbReference type="ARBA" id="ARBA00023125"/>
    </source>
</evidence>
<dbReference type="Pfam" id="PF00126">
    <property type="entry name" value="HTH_1"/>
    <property type="match status" value="1"/>
</dbReference>